<name>A0A0A9GWJ7_ARUDO</name>
<organism evidence="1">
    <name type="scientific">Arundo donax</name>
    <name type="common">Giant reed</name>
    <name type="synonym">Donax arundinaceus</name>
    <dbReference type="NCBI Taxonomy" id="35708"/>
    <lineage>
        <taxon>Eukaryota</taxon>
        <taxon>Viridiplantae</taxon>
        <taxon>Streptophyta</taxon>
        <taxon>Embryophyta</taxon>
        <taxon>Tracheophyta</taxon>
        <taxon>Spermatophyta</taxon>
        <taxon>Magnoliopsida</taxon>
        <taxon>Liliopsida</taxon>
        <taxon>Poales</taxon>
        <taxon>Poaceae</taxon>
        <taxon>PACMAD clade</taxon>
        <taxon>Arundinoideae</taxon>
        <taxon>Arundineae</taxon>
        <taxon>Arundo</taxon>
    </lineage>
</organism>
<protein>
    <submittedName>
        <fullName evidence="1">Uncharacterized protein</fullName>
    </submittedName>
</protein>
<dbReference type="AlphaFoldDB" id="A0A0A9GWJ7"/>
<proteinExistence type="predicted"/>
<reference evidence="1" key="2">
    <citation type="journal article" date="2015" name="Data Brief">
        <title>Shoot transcriptome of the giant reed, Arundo donax.</title>
        <authorList>
            <person name="Barrero R.A."/>
            <person name="Guerrero F.D."/>
            <person name="Moolhuijzen P."/>
            <person name="Goolsby J.A."/>
            <person name="Tidwell J."/>
            <person name="Bellgard S.E."/>
            <person name="Bellgard M.I."/>
        </authorList>
    </citation>
    <scope>NUCLEOTIDE SEQUENCE</scope>
    <source>
        <tissue evidence="1">Shoot tissue taken approximately 20 cm above the soil surface</tissue>
    </source>
</reference>
<evidence type="ECO:0000313" key="1">
    <source>
        <dbReference type="EMBL" id="JAE26936.1"/>
    </source>
</evidence>
<dbReference type="EMBL" id="GBRH01170960">
    <property type="protein sequence ID" value="JAE26936.1"/>
    <property type="molecule type" value="Transcribed_RNA"/>
</dbReference>
<sequence>MLALVKPCPMQGRLQHTEQTPQWFNILEDDTEIGSSMLPYHSNKLFKTCWSLYAAYCSLI</sequence>
<reference evidence="1" key="1">
    <citation type="submission" date="2014-09" db="EMBL/GenBank/DDBJ databases">
        <authorList>
            <person name="Magalhaes I.L.F."/>
            <person name="Oliveira U."/>
            <person name="Santos F.R."/>
            <person name="Vidigal T.H.D.A."/>
            <person name="Brescovit A.D."/>
            <person name="Santos A.J."/>
        </authorList>
    </citation>
    <scope>NUCLEOTIDE SEQUENCE</scope>
    <source>
        <tissue evidence="1">Shoot tissue taken approximately 20 cm above the soil surface</tissue>
    </source>
</reference>
<accession>A0A0A9GWJ7</accession>